<dbReference type="GO" id="GO:0001401">
    <property type="term" value="C:SAM complex"/>
    <property type="evidence" value="ECO:0007669"/>
    <property type="project" value="InterPro"/>
</dbReference>
<proteinExistence type="predicted"/>
<reference evidence="2" key="1">
    <citation type="journal article" date="2023" name="Insect Mol. Biol.">
        <title>Genome sequencing provides insights into the evolution of gene families encoding plant cell wall-degrading enzymes in longhorned beetles.</title>
        <authorList>
            <person name="Shin N.R."/>
            <person name="Okamura Y."/>
            <person name="Kirsch R."/>
            <person name="Pauchet Y."/>
        </authorList>
    </citation>
    <scope>NUCLEOTIDE SEQUENCE</scope>
    <source>
        <strain evidence="2">AMC_N1</strain>
    </source>
</reference>
<dbReference type="EMBL" id="JAPWTK010000812">
    <property type="protein sequence ID" value="KAJ8935926.1"/>
    <property type="molecule type" value="Genomic_DNA"/>
</dbReference>
<keyword evidence="3" id="KW-1185">Reference proteome</keyword>
<dbReference type="InterPro" id="IPR019564">
    <property type="entry name" value="Sam37/metaxin_N"/>
</dbReference>
<feature type="domain" description="Mitochondrial outer membrane transport complex Sam37/metaxin N-terminal" evidence="1">
    <location>
        <begin position="27"/>
        <end position="144"/>
    </location>
</feature>
<evidence type="ECO:0000259" key="1">
    <source>
        <dbReference type="Pfam" id="PF10568"/>
    </source>
</evidence>
<protein>
    <recommendedName>
        <fullName evidence="1">Mitochondrial outer membrane transport complex Sam37/metaxin N-terminal domain-containing protein</fullName>
    </recommendedName>
</protein>
<sequence>MNVQEKFQLYVYDGDFSLPSLEVEGIKSILYTAVANVPVQVKVLNSVKHCAFYGAPSFVHKNLVFKSFNETVLYLRTLNINIDSKLSHKQCSESLALSNLTQSKLKPVIEFTYWLDQRNCDEFTNVWFMKALPLPFNYVHTRRLKDKASTPDRNVIPSRK</sequence>
<dbReference type="Pfam" id="PF10568">
    <property type="entry name" value="Tom37"/>
    <property type="match status" value="1"/>
</dbReference>
<accession>A0AAV8XBQ6</accession>
<organism evidence="2 3">
    <name type="scientific">Aromia moschata</name>
    <dbReference type="NCBI Taxonomy" id="1265417"/>
    <lineage>
        <taxon>Eukaryota</taxon>
        <taxon>Metazoa</taxon>
        <taxon>Ecdysozoa</taxon>
        <taxon>Arthropoda</taxon>
        <taxon>Hexapoda</taxon>
        <taxon>Insecta</taxon>
        <taxon>Pterygota</taxon>
        <taxon>Neoptera</taxon>
        <taxon>Endopterygota</taxon>
        <taxon>Coleoptera</taxon>
        <taxon>Polyphaga</taxon>
        <taxon>Cucujiformia</taxon>
        <taxon>Chrysomeloidea</taxon>
        <taxon>Cerambycidae</taxon>
        <taxon>Cerambycinae</taxon>
        <taxon>Callichromatini</taxon>
        <taxon>Aromia</taxon>
    </lineage>
</organism>
<name>A0AAV8XBQ6_9CUCU</name>
<evidence type="ECO:0000313" key="2">
    <source>
        <dbReference type="EMBL" id="KAJ8935926.1"/>
    </source>
</evidence>
<comment type="caution">
    <text evidence="2">The sequence shown here is derived from an EMBL/GenBank/DDBJ whole genome shotgun (WGS) entry which is preliminary data.</text>
</comment>
<dbReference type="Proteomes" id="UP001162162">
    <property type="component" value="Unassembled WGS sequence"/>
</dbReference>
<gene>
    <name evidence="2" type="ORF">NQ318_000696</name>
</gene>
<dbReference type="AlphaFoldDB" id="A0AAV8XBQ6"/>
<evidence type="ECO:0000313" key="3">
    <source>
        <dbReference type="Proteomes" id="UP001162162"/>
    </source>
</evidence>